<feature type="non-terminal residue" evidence="1">
    <location>
        <position position="307"/>
    </location>
</feature>
<evidence type="ECO:0000313" key="1">
    <source>
        <dbReference type="EMBL" id="CAE8719833.1"/>
    </source>
</evidence>
<dbReference type="Proteomes" id="UP000626109">
    <property type="component" value="Unassembled WGS sequence"/>
</dbReference>
<gene>
    <name evidence="1" type="ORF">PGLA2088_LOCUS40914</name>
</gene>
<proteinExistence type="predicted"/>
<dbReference type="AlphaFoldDB" id="A0A813L5N7"/>
<evidence type="ECO:0000313" key="2">
    <source>
        <dbReference type="Proteomes" id="UP000626109"/>
    </source>
</evidence>
<organism evidence="1 2">
    <name type="scientific">Polarella glacialis</name>
    <name type="common">Dinoflagellate</name>
    <dbReference type="NCBI Taxonomy" id="89957"/>
    <lineage>
        <taxon>Eukaryota</taxon>
        <taxon>Sar</taxon>
        <taxon>Alveolata</taxon>
        <taxon>Dinophyceae</taxon>
        <taxon>Suessiales</taxon>
        <taxon>Suessiaceae</taxon>
        <taxon>Polarella</taxon>
    </lineage>
</organism>
<sequence length="307" mass="32330">MADAWENGLGIAFPLDGAGLIPTSVQQDYRLLQWRLTQTESRLAKLEGASCELRIGNLEREVRRLLTTVGATITVPPGDRGSARPSGLGFSGMSVGPEAAATGPQDPLGETYREGFSLGSMSPVRDAEENCPPFMQEGSAMPELLFEHGVALPVFAPVRPEASEDVPILGEVCEESLLDQSSMTVDQDPSPQRRVVEVSHLVGSVKSLASALSSATIVPDASLGESSDEQAHLPAPSLPIPVAVVQTMSSLLSGRINSAATTDPRFQTFDLPNSASASSSLAGRAWIQVPAVQRSTSPNKSRVTPSS</sequence>
<reference evidence="1" key="1">
    <citation type="submission" date="2021-02" db="EMBL/GenBank/DDBJ databases">
        <authorList>
            <person name="Dougan E. K."/>
            <person name="Rhodes N."/>
            <person name="Thang M."/>
            <person name="Chan C."/>
        </authorList>
    </citation>
    <scope>NUCLEOTIDE SEQUENCE</scope>
</reference>
<name>A0A813L5N7_POLGL</name>
<comment type="caution">
    <text evidence="1">The sequence shown here is derived from an EMBL/GenBank/DDBJ whole genome shotgun (WGS) entry which is preliminary data.</text>
</comment>
<protein>
    <submittedName>
        <fullName evidence="1">Uncharacterized protein</fullName>
    </submittedName>
</protein>
<dbReference type="EMBL" id="CAJNNW010033650">
    <property type="protein sequence ID" value="CAE8719833.1"/>
    <property type="molecule type" value="Genomic_DNA"/>
</dbReference>
<accession>A0A813L5N7</accession>